<dbReference type="Proteomes" id="UP000198688">
    <property type="component" value="Chromosome I"/>
</dbReference>
<evidence type="ECO:0000313" key="9">
    <source>
        <dbReference type="Proteomes" id="UP000198688"/>
    </source>
</evidence>
<dbReference type="InterPro" id="IPR013783">
    <property type="entry name" value="Ig-like_fold"/>
</dbReference>
<keyword evidence="3" id="KW-0119">Carbohydrate metabolism</keyword>
<proteinExistence type="inferred from homology"/>
<dbReference type="PANTHER" id="PTHR42715:SF10">
    <property type="entry name" value="BETA-GLUCOSIDASE"/>
    <property type="match status" value="1"/>
</dbReference>
<gene>
    <name evidence="8" type="ORF">SAMN04489716_3760</name>
</gene>
<name>A0A1H2AB32_9ACTN</name>
<evidence type="ECO:0000256" key="5">
    <source>
        <dbReference type="ARBA" id="ARBA00074219"/>
    </source>
</evidence>
<evidence type="ECO:0000256" key="3">
    <source>
        <dbReference type="ARBA" id="ARBA00023277"/>
    </source>
</evidence>
<feature type="domain" description="Fibronectin type III-like" evidence="7">
    <location>
        <begin position="675"/>
        <end position="744"/>
    </location>
</feature>
<dbReference type="InterPro" id="IPR017853">
    <property type="entry name" value="GH"/>
</dbReference>
<dbReference type="FunFam" id="2.60.40.10:FF:000495">
    <property type="entry name" value="Periplasmic beta-glucosidase"/>
    <property type="match status" value="1"/>
</dbReference>
<evidence type="ECO:0000256" key="1">
    <source>
        <dbReference type="ARBA" id="ARBA00005336"/>
    </source>
</evidence>
<dbReference type="Gene3D" id="3.40.50.1700">
    <property type="entry name" value="Glycoside hydrolase family 3 C-terminal domain"/>
    <property type="match status" value="1"/>
</dbReference>
<accession>A0A1H2AB32</accession>
<dbReference type="GO" id="GO:0005975">
    <property type="term" value="P:carbohydrate metabolic process"/>
    <property type="evidence" value="ECO:0007669"/>
    <property type="project" value="InterPro"/>
</dbReference>
<dbReference type="InterPro" id="IPR036962">
    <property type="entry name" value="Glyco_hydro_3_N_sf"/>
</dbReference>
<dbReference type="Gene3D" id="3.20.20.300">
    <property type="entry name" value="Glycoside hydrolase, family 3, N-terminal domain"/>
    <property type="match status" value="1"/>
</dbReference>
<comment type="similarity">
    <text evidence="1 6">Belongs to the glycosyl hydrolase 3 family.</text>
</comment>
<dbReference type="InterPro" id="IPR001764">
    <property type="entry name" value="Glyco_hydro_3_N"/>
</dbReference>
<dbReference type="InterPro" id="IPR036881">
    <property type="entry name" value="Glyco_hydro_3_C_sf"/>
</dbReference>
<keyword evidence="9" id="KW-1185">Reference proteome</keyword>
<dbReference type="RefSeq" id="WP_373873366.1">
    <property type="nucleotide sequence ID" value="NZ_BOMJ01000068.1"/>
</dbReference>
<dbReference type="PANTHER" id="PTHR42715">
    <property type="entry name" value="BETA-GLUCOSIDASE"/>
    <property type="match status" value="1"/>
</dbReference>
<protein>
    <recommendedName>
        <fullName evidence="5">Exo-alpha-(1-&gt;6)-L-arabinopyranosidase</fullName>
    </recommendedName>
</protein>
<dbReference type="PRINTS" id="PR00133">
    <property type="entry name" value="GLHYDRLASE3"/>
</dbReference>
<dbReference type="Pfam" id="PF01915">
    <property type="entry name" value="Glyco_hydro_3_C"/>
    <property type="match status" value="1"/>
</dbReference>
<dbReference type="GO" id="GO:0008422">
    <property type="term" value="F:beta-glucosidase activity"/>
    <property type="evidence" value="ECO:0007669"/>
    <property type="project" value="UniProtKB-ARBA"/>
</dbReference>
<dbReference type="InterPro" id="IPR050288">
    <property type="entry name" value="Cellulose_deg_GH3"/>
</dbReference>
<sequence length="779" mass="81995">MTAQSWRDASLPITERVEALLATMTLEEKVAQLGSRWLGKDKGATGSAAPELEEGHQVAPMEHEFASGPALEDASRHGLGHLTRVYGSYPLTVAEGAAEVVRQQRIVMASSRLGIPAIVHEECLTGFTAHGATVYPAAINWGATFDPELIERMAAAIGRDMAALGVHQGLSPVLDVVRDYRWGRVEESIGEDPYLVATVGSAYVRGLQSSGVIATLKHFAGYSASRAARNHGPVSMGRRELLDVILPPFETAIREGGADSVMNSYSEIDGVPAGADPWLFTELLRDEWGFTGTVVSDYWAIPFLISNHRVAADAADAGVLALTAGIDVELPDTIGYSTEMAARIDESLVDRAVRRVLAQKARLGLLDEQWTPEQSVAGADQVTLDSPGNRELARELAERSIVLLDPGTALPLAPTGRIAVVGPCADDASTFLGCYAFPNHVLPRYPGVSPEIDLPTAVDALRAELPDIDFSYAQGCTVDGDDRSGFAAAVTAAESADVVLAFVGDLAGLFGMGTSGEGCDAPDLRLPGVQSELLAALLATGKPVVVVVVSGRPYALGDVAGRAAALVQAFMPGEEGGAAIAGVLSGRVQPSGRLPVQIPRDPGGQPGTYLQPRLGADKIGTSSLDPTPLFAFGYGRSYTSFAVDDLRLSAGSVPTDGEFTATVRVTNTGDRAGSEVVQLYLTDLIAQVTRPVLALTGYQRVELAPGAAAEVVFRVHTDRTAFTGRDLKRIVEPGELRVLVGTSAADLPCEATVELTGPVRPAGPERVLLTPSEVRRADS</sequence>
<dbReference type="AlphaFoldDB" id="A0A1H2AB32"/>
<keyword evidence="6" id="KW-0326">Glycosidase</keyword>
<dbReference type="InterPro" id="IPR019800">
    <property type="entry name" value="Glyco_hydro_3_AS"/>
</dbReference>
<evidence type="ECO:0000259" key="7">
    <source>
        <dbReference type="SMART" id="SM01217"/>
    </source>
</evidence>
<evidence type="ECO:0000256" key="4">
    <source>
        <dbReference type="ARBA" id="ARBA00058905"/>
    </source>
</evidence>
<dbReference type="InterPro" id="IPR026891">
    <property type="entry name" value="Fn3-like"/>
</dbReference>
<reference evidence="8 9" key="1">
    <citation type="submission" date="2016-10" db="EMBL/GenBank/DDBJ databases">
        <authorList>
            <person name="de Groot N.N."/>
        </authorList>
    </citation>
    <scope>NUCLEOTIDE SEQUENCE [LARGE SCALE GENOMIC DNA]</scope>
    <source>
        <strain evidence="8 9">DSM 43941</strain>
    </source>
</reference>
<dbReference type="SUPFAM" id="SSF52279">
    <property type="entry name" value="Beta-D-glucan exohydrolase, C-terminal domain"/>
    <property type="match status" value="1"/>
</dbReference>
<organism evidence="8 9">
    <name type="scientific">Actinoplanes derwentensis</name>
    <dbReference type="NCBI Taxonomy" id="113562"/>
    <lineage>
        <taxon>Bacteria</taxon>
        <taxon>Bacillati</taxon>
        <taxon>Actinomycetota</taxon>
        <taxon>Actinomycetes</taxon>
        <taxon>Micromonosporales</taxon>
        <taxon>Micromonosporaceae</taxon>
        <taxon>Actinoplanes</taxon>
    </lineage>
</organism>
<evidence type="ECO:0000313" key="8">
    <source>
        <dbReference type="EMBL" id="SDT43079.1"/>
    </source>
</evidence>
<dbReference type="SUPFAM" id="SSF51445">
    <property type="entry name" value="(Trans)glycosidases"/>
    <property type="match status" value="1"/>
</dbReference>
<evidence type="ECO:0000256" key="2">
    <source>
        <dbReference type="ARBA" id="ARBA00022801"/>
    </source>
</evidence>
<dbReference type="Pfam" id="PF14310">
    <property type="entry name" value="Fn3-like"/>
    <property type="match status" value="1"/>
</dbReference>
<evidence type="ECO:0000256" key="6">
    <source>
        <dbReference type="RuleBase" id="RU361161"/>
    </source>
</evidence>
<comment type="function">
    <text evidence="4">Catalyzes the hydrolysis of a non-reducing terminal alpha-L-arabinopyranosidic linkage in ginsenoside Rb2 (alpha-L-arabinopyranosyl-(1-&gt;6)-alpha-D-glucopyranosyl) to release alpha-D-glucopyranosyl (Rd). It is not able to hydrolyze alpha-L-arabinofuranosyl-(1-&gt;6)-alpha-D-glucopyranosyl (Rc).</text>
</comment>
<dbReference type="SMART" id="SM01217">
    <property type="entry name" value="Fn3_like"/>
    <property type="match status" value="1"/>
</dbReference>
<dbReference type="Pfam" id="PF00933">
    <property type="entry name" value="Glyco_hydro_3"/>
    <property type="match status" value="1"/>
</dbReference>
<dbReference type="Gene3D" id="2.60.40.10">
    <property type="entry name" value="Immunoglobulins"/>
    <property type="match status" value="1"/>
</dbReference>
<dbReference type="STRING" id="113562.SAMN04489716_3760"/>
<keyword evidence="2 6" id="KW-0378">Hydrolase</keyword>
<dbReference type="EMBL" id="LT629758">
    <property type="protein sequence ID" value="SDT43079.1"/>
    <property type="molecule type" value="Genomic_DNA"/>
</dbReference>
<dbReference type="InterPro" id="IPR002772">
    <property type="entry name" value="Glyco_hydro_3_C"/>
</dbReference>
<dbReference type="PROSITE" id="PS00775">
    <property type="entry name" value="GLYCOSYL_HYDROL_F3"/>
    <property type="match status" value="1"/>
</dbReference>